<sequence>MIIHHLEECPHSQGLLIQQQFSTGGILWFKDLTLPDSTWILPITLGLLNLLIVEIFSIRRTETSRFWKYATNFFRAVSVLMIPIASNVPSILAFYWVSSSFIGLSHNLLLRSPAFCKLCHLPRTKFDSDTPYKDIVAALYMKYFLK</sequence>
<dbReference type="AlphaFoldDB" id="A0A2D4I7B5"/>
<evidence type="ECO:0000256" key="2">
    <source>
        <dbReference type="ARBA" id="ARBA00022692"/>
    </source>
</evidence>
<evidence type="ECO:0008006" key="7">
    <source>
        <dbReference type="Google" id="ProtNLM"/>
    </source>
</evidence>
<accession>A0A2D4I7B5</accession>
<name>A0A2D4I7B5_MICLE</name>
<evidence type="ECO:0000313" key="6">
    <source>
        <dbReference type="EMBL" id="LAA80074.1"/>
    </source>
</evidence>
<dbReference type="EMBL" id="IACK01086518">
    <property type="protein sequence ID" value="LAA80074.1"/>
    <property type="molecule type" value="Transcribed_RNA"/>
</dbReference>
<dbReference type="InterPro" id="IPR001708">
    <property type="entry name" value="YidC/ALB3/OXA1/COX18"/>
</dbReference>
<dbReference type="GO" id="GO:0032979">
    <property type="term" value="P:protein insertion into mitochondrial inner membrane from matrix"/>
    <property type="evidence" value="ECO:0007669"/>
    <property type="project" value="TreeGrafter"/>
</dbReference>
<proteinExistence type="predicted"/>
<protein>
    <recommendedName>
        <fullName evidence="7">Mitochondrial inner membrane protein COX18</fullName>
    </recommendedName>
</protein>
<dbReference type="GO" id="GO:0033617">
    <property type="term" value="P:mitochondrial respiratory chain complex IV assembly"/>
    <property type="evidence" value="ECO:0007669"/>
    <property type="project" value="TreeGrafter"/>
</dbReference>
<keyword evidence="3 5" id="KW-1133">Transmembrane helix</keyword>
<organism evidence="6">
    <name type="scientific">Micrurus lemniscatus lemniscatus</name>
    <dbReference type="NCBI Taxonomy" id="129467"/>
    <lineage>
        <taxon>Eukaryota</taxon>
        <taxon>Metazoa</taxon>
        <taxon>Chordata</taxon>
        <taxon>Craniata</taxon>
        <taxon>Vertebrata</taxon>
        <taxon>Euteleostomi</taxon>
        <taxon>Lepidosauria</taxon>
        <taxon>Squamata</taxon>
        <taxon>Bifurcata</taxon>
        <taxon>Unidentata</taxon>
        <taxon>Episquamata</taxon>
        <taxon>Toxicofera</taxon>
        <taxon>Serpentes</taxon>
        <taxon>Colubroidea</taxon>
        <taxon>Elapidae</taxon>
        <taxon>Elapinae</taxon>
        <taxon>Micrurus</taxon>
    </lineage>
</organism>
<keyword evidence="4 5" id="KW-0472">Membrane</keyword>
<dbReference type="PANTHER" id="PTHR12428:SF65">
    <property type="entry name" value="CYTOCHROME C OXIDASE ASSEMBLY PROTEIN COX18, MITOCHONDRIAL"/>
    <property type="match status" value="1"/>
</dbReference>
<evidence type="ECO:0000256" key="5">
    <source>
        <dbReference type="SAM" id="Phobius"/>
    </source>
</evidence>
<reference evidence="6" key="1">
    <citation type="submission" date="2017-07" db="EMBL/GenBank/DDBJ databases">
        <authorList>
            <person name="Mikheyev A."/>
            <person name="Grau M."/>
        </authorList>
    </citation>
    <scope>NUCLEOTIDE SEQUENCE</scope>
    <source>
        <tissue evidence="6">Venom_gland</tissue>
    </source>
</reference>
<comment type="subcellular location">
    <subcellularLocation>
        <location evidence="1">Membrane</location>
        <topology evidence="1">Multi-pass membrane protein</topology>
    </subcellularLocation>
</comment>
<evidence type="ECO:0000256" key="4">
    <source>
        <dbReference type="ARBA" id="ARBA00023136"/>
    </source>
</evidence>
<evidence type="ECO:0000256" key="1">
    <source>
        <dbReference type="ARBA" id="ARBA00004141"/>
    </source>
</evidence>
<feature type="transmembrane region" description="Helical" evidence="5">
    <location>
        <begin position="39"/>
        <end position="57"/>
    </location>
</feature>
<dbReference type="GO" id="GO:0005743">
    <property type="term" value="C:mitochondrial inner membrane"/>
    <property type="evidence" value="ECO:0007669"/>
    <property type="project" value="TreeGrafter"/>
</dbReference>
<dbReference type="PANTHER" id="PTHR12428">
    <property type="entry name" value="OXA1"/>
    <property type="match status" value="1"/>
</dbReference>
<reference evidence="6" key="2">
    <citation type="submission" date="2017-11" db="EMBL/GenBank/DDBJ databases">
        <title>Coralsnake Venomics: Analyses of Venom Gland Transcriptomes and Proteomes of Six Brazilian Taxa.</title>
        <authorList>
            <person name="Aird S.D."/>
            <person name="Jorge da Silva N."/>
            <person name="Qiu L."/>
            <person name="Villar-Briones A."/>
            <person name="Aparecida-Saddi V."/>
            <person name="Campos-Telles M.P."/>
            <person name="Grau M."/>
            <person name="Mikheyev A.S."/>
        </authorList>
    </citation>
    <scope>NUCLEOTIDE SEQUENCE</scope>
    <source>
        <tissue evidence="6">Venom_gland</tissue>
    </source>
</reference>
<dbReference type="GO" id="GO:0032977">
    <property type="term" value="F:membrane insertase activity"/>
    <property type="evidence" value="ECO:0007669"/>
    <property type="project" value="InterPro"/>
</dbReference>
<evidence type="ECO:0000256" key="3">
    <source>
        <dbReference type="ARBA" id="ARBA00022989"/>
    </source>
</evidence>
<dbReference type="CDD" id="cd20069">
    <property type="entry name" value="5TM_Oxa1-like"/>
    <property type="match status" value="1"/>
</dbReference>
<keyword evidence="2 5" id="KW-0812">Transmembrane</keyword>